<name>A0ABQ1EF41_9CLOT</name>
<accession>A0ABQ1EF41</accession>
<sequence length="288" mass="33128">MFWKTKKNKKNEETLPNCFARTYGVEIFTENEPQIQVDELLIKLRRRCGDVELVTNKDELILFAYKDHIVQYSDGQGPAQIAVMITDKKINMEKLEMSFYQSWGWKDARSAAEKAAYTILVTDMMASGLDYTIRLELFQKTLYSFLEVVPCLAINWHLSQQIIDPEKYKENAPENEDYNLLFGSLNVRLFNIEGTENETLMDTIGLGALGLPDLQCHFKNIDVNRIANILYTYGDYIFKNGDVINDGETIQGLTVNDKWSCRHEISLLEPKRVVIDINPGEEFSAGNR</sequence>
<evidence type="ECO:0000259" key="1">
    <source>
        <dbReference type="Pfam" id="PF14080"/>
    </source>
</evidence>
<dbReference type="RefSeq" id="WP_206871514.1">
    <property type="nucleotide sequence ID" value="NZ_BMBA01000004.1"/>
</dbReference>
<organism evidence="2 3">
    <name type="scientific">Clostridium zeae</name>
    <dbReference type="NCBI Taxonomy" id="2759022"/>
    <lineage>
        <taxon>Bacteria</taxon>
        <taxon>Bacillati</taxon>
        <taxon>Bacillota</taxon>
        <taxon>Clostridia</taxon>
        <taxon>Eubacteriales</taxon>
        <taxon>Clostridiaceae</taxon>
        <taxon>Clostridium</taxon>
    </lineage>
</organism>
<comment type="caution">
    <text evidence="2">The sequence shown here is derived from an EMBL/GenBank/DDBJ whole genome shotgun (WGS) entry which is preliminary data.</text>
</comment>
<dbReference type="InterPro" id="IPR025357">
    <property type="entry name" value="DUF4261"/>
</dbReference>
<keyword evidence="3" id="KW-1185">Reference proteome</keyword>
<feature type="domain" description="DUF4261" evidence="1">
    <location>
        <begin position="202"/>
        <end position="278"/>
    </location>
</feature>
<gene>
    <name evidence="2" type="ORF">CSC2_38090</name>
</gene>
<evidence type="ECO:0000313" key="2">
    <source>
        <dbReference type="EMBL" id="GFZ33283.1"/>
    </source>
</evidence>
<evidence type="ECO:0000313" key="3">
    <source>
        <dbReference type="Proteomes" id="UP000663802"/>
    </source>
</evidence>
<dbReference type="Pfam" id="PF14080">
    <property type="entry name" value="DUF4261"/>
    <property type="match status" value="1"/>
</dbReference>
<dbReference type="Proteomes" id="UP000663802">
    <property type="component" value="Unassembled WGS sequence"/>
</dbReference>
<protein>
    <recommendedName>
        <fullName evidence="1">DUF4261 domain-containing protein</fullName>
    </recommendedName>
</protein>
<reference evidence="2 3" key="1">
    <citation type="journal article" date="2021" name="Int. J. Syst. Evol. Microbiol.">
        <title>Clostridium zeae sp. nov., isolated from corn silage.</title>
        <authorList>
            <person name="Kobayashi H."/>
            <person name="Tanizawa Y."/>
            <person name="Yagura M."/>
            <person name="Sakamoto M."/>
            <person name="Ohkuma M."/>
            <person name="Tohno M."/>
        </authorList>
    </citation>
    <scope>NUCLEOTIDE SEQUENCE [LARGE SCALE GENOMIC DNA]</scope>
    <source>
        <strain evidence="2 3">CSC2</strain>
    </source>
</reference>
<dbReference type="EMBL" id="BMBA01000004">
    <property type="protein sequence ID" value="GFZ33283.1"/>
    <property type="molecule type" value="Genomic_DNA"/>
</dbReference>
<proteinExistence type="predicted"/>